<proteinExistence type="predicted"/>
<evidence type="ECO:0000256" key="2">
    <source>
        <dbReference type="ARBA" id="ARBA00022676"/>
    </source>
</evidence>
<evidence type="ECO:0000313" key="7">
    <source>
        <dbReference type="EMBL" id="MDJ1172661.1"/>
    </source>
</evidence>
<evidence type="ECO:0000256" key="4">
    <source>
        <dbReference type="ARBA" id="ARBA00022737"/>
    </source>
</evidence>
<dbReference type="EMBL" id="JAQOSO010000003">
    <property type="protein sequence ID" value="MDJ1172661.1"/>
    <property type="molecule type" value="Genomic_DNA"/>
</dbReference>
<dbReference type="Pfam" id="PF13844">
    <property type="entry name" value="Glyco_transf_41"/>
    <property type="match status" value="2"/>
</dbReference>
<dbReference type="InterPro" id="IPR051939">
    <property type="entry name" value="Glycosyltr_41/O-GlcNAc_trsf"/>
</dbReference>
<keyword evidence="8" id="KW-1185">Reference proteome</keyword>
<dbReference type="PANTHER" id="PTHR44835">
    <property type="entry name" value="UDP-N-ACETYLGLUCOSAMINE--PEPTIDE N-ACETYLGLUCOSAMINYLTRANSFERASE SPINDLY-RELATED"/>
    <property type="match status" value="1"/>
</dbReference>
<evidence type="ECO:0000259" key="6">
    <source>
        <dbReference type="Pfam" id="PF13844"/>
    </source>
</evidence>
<keyword evidence="4" id="KW-0677">Repeat</keyword>
<dbReference type="Gene3D" id="3.40.50.2000">
    <property type="entry name" value="Glycogen Phosphorylase B"/>
    <property type="match status" value="1"/>
</dbReference>
<accession>A0ABT7B0K5</accession>
<keyword evidence="2" id="KW-0328">Glycosyltransferase</keyword>
<dbReference type="Gene3D" id="3.40.50.11380">
    <property type="match status" value="1"/>
</dbReference>
<dbReference type="InterPro" id="IPR011990">
    <property type="entry name" value="TPR-like_helical_dom_sf"/>
</dbReference>
<evidence type="ECO:0000256" key="3">
    <source>
        <dbReference type="ARBA" id="ARBA00022679"/>
    </source>
</evidence>
<evidence type="ECO:0000313" key="8">
    <source>
        <dbReference type="Proteomes" id="UP001235849"/>
    </source>
</evidence>
<name>A0ABT7B0K5_9CYAN</name>
<dbReference type="PANTHER" id="PTHR44835:SF1">
    <property type="entry name" value="PROTEIN O-GLCNAC TRANSFERASE"/>
    <property type="match status" value="1"/>
</dbReference>
<dbReference type="Proteomes" id="UP001235849">
    <property type="component" value="Unassembled WGS sequence"/>
</dbReference>
<keyword evidence="5" id="KW-0802">TPR repeat</keyword>
<sequence>MTPLTPNWQQQGLELLRSKHYSEALELYQHQIEIDSTSKQAHWYLGLALLLQGQEIEAQVAWMLAIGEGAEEETQQYIADLVSVLQTEADIQEKNNEQTTAWMIRHHIREIAPTNLKNLLILIGLDLKLDQLTQEEVDRIGIIPILEATSQIAKPDFYALLQILQLCLDQQPLNPFTCTLAEVSISCAVSHDPQAFINIVMESCLKINYNLRQPNLAVKLSKIALQVDPENIQVWEHLAGFYTKVPDHHECVASAKKMCQLAKNNLEKIRGLFLQITGFMGAGGYWQEAVNAFSQQAKLLLSLDPKNASDYPLPVHIRMYSSTYFVPYFEDNAERNRRIHNHVAQFCQAGIELHAHEQIQQYRQNWSYPQDKNKRLKIGYLSHCFSSHSVGWLARWLFRHHNREDYDIYGYVVNYRAMSKDRLQEWYIQNFTETRKLGIHYADVVEQISKDKVDILVDMDSLTLDLSCAVMAMKPAPIQVSWLGWDAPGIPTVDYMIADPYVVPDNADDYYSEKIWRLPQTYIAVDGFEVGVPTLRREMLDIPSDAVLFFSSQRGYKRHPETARLQLKIIKEVPHSYFLIKGFGDQIAIQRLFVELAEEEGLSEERLKFVMPTPSESMHRANMSICDVVLDTYPYNGATTTLETLWMGIPMVTRVGQQFAARNSYTMMINAGITEGIAWTDEEYVEWGIRLGKDSELRKRVSWKLKESRKTAPLWNGKQFAREMEKAYEQMWTQYVESSI</sequence>
<keyword evidence="3 7" id="KW-0808">Transferase</keyword>
<dbReference type="InterPro" id="IPR029489">
    <property type="entry name" value="OGT/SEC/SPY_C"/>
</dbReference>
<protein>
    <submittedName>
        <fullName evidence="7">O-linked N-acetylglucosamine transferase, SPINDLY family protein</fullName>
    </submittedName>
</protein>
<dbReference type="RefSeq" id="WP_283765043.1">
    <property type="nucleotide sequence ID" value="NZ_JAQOSO010000003.1"/>
</dbReference>
<gene>
    <name evidence="7" type="ORF">PMG25_00970</name>
</gene>
<dbReference type="SUPFAM" id="SSF48452">
    <property type="entry name" value="TPR-like"/>
    <property type="match status" value="1"/>
</dbReference>
<evidence type="ECO:0000256" key="1">
    <source>
        <dbReference type="ARBA" id="ARBA00004922"/>
    </source>
</evidence>
<feature type="domain" description="O-GlcNAc transferase C-terminal" evidence="6">
    <location>
        <begin position="336"/>
        <end position="526"/>
    </location>
</feature>
<dbReference type="SUPFAM" id="SSF53756">
    <property type="entry name" value="UDP-Glycosyltransferase/glycogen phosphorylase"/>
    <property type="match status" value="1"/>
</dbReference>
<feature type="domain" description="O-GlcNAc transferase C-terminal" evidence="6">
    <location>
        <begin position="536"/>
        <end position="724"/>
    </location>
</feature>
<dbReference type="GO" id="GO:0016740">
    <property type="term" value="F:transferase activity"/>
    <property type="evidence" value="ECO:0007669"/>
    <property type="project" value="UniProtKB-KW"/>
</dbReference>
<reference evidence="7 8" key="1">
    <citation type="submission" date="2023-01" db="EMBL/GenBank/DDBJ databases">
        <title>Novel diversity within Roseofilum (Cyanobacteria; Desertifilaceae) from marine benthic mats with descriptions of four novel species.</title>
        <authorList>
            <person name="Wang Y."/>
            <person name="Berthold D.E."/>
            <person name="Hu J."/>
            <person name="Lefler F.W."/>
            <person name="Laughinghouse H.D. IV."/>
        </authorList>
    </citation>
    <scope>NUCLEOTIDE SEQUENCE [LARGE SCALE GENOMIC DNA]</scope>
    <source>
        <strain evidence="7 8">BLCC-M114</strain>
    </source>
</reference>
<organism evidence="7 8">
    <name type="scientific">Roseofilum capinflatum BLCC-M114</name>
    <dbReference type="NCBI Taxonomy" id="3022440"/>
    <lineage>
        <taxon>Bacteria</taxon>
        <taxon>Bacillati</taxon>
        <taxon>Cyanobacteriota</taxon>
        <taxon>Cyanophyceae</taxon>
        <taxon>Desertifilales</taxon>
        <taxon>Desertifilaceae</taxon>
        <taxon>Roseofilum</taxon>
        <taxon>Roseofilum capinflatum</taxon>
    </lineage>
</organism>
<comment type="caution">
    <text evidence="7">The sequence shown here is derived from an EMBL/GenBank/DDBJ whole genome shotgun (WGS) entry which is preliminary data.</text>
</comment>
<dbReference type="Gene3D" id="1.25.40.10">
    <property type="entry name" value="Tetratricopeptide repeat domain"/>
    <property type="match status" value="1"/>
</dbReference>
<evidence type="ECO:0000256" key="5">
    <source>
        <dbReference type="ARBA" id="ARBA00022803"/>
    </source>
</evidence>
<comment type="pathway">
    <text evidence="1">Protein modification; protein glycosylation.</text>
</comment>